<feature type="region of interest" description="Disordered" evidence="1">
    <location>
        <begin position="191"/>
        <end position="211"/>
    </location>
</feature>
<dbReference type="STRING" id="109376.A0A0D3CY25"/>
<evidence type="ECO:0008006" key="4">
    <source>
        <dbReference type="Google" id="ProtNLM"/>
    </source>
</evidence>
<evidence type="ECO:0000313" key="3">
    <source>
        <dbReference type="Proteomes" id="UP000032141"/>
    </source>
</evidence>
<organism evidence="2 3">
    <name type="scientific">Brassica oleracea var. oleracea</name>
    <dbReference type="NCBI Taxonomy" id="109376"/>
    <lineage>
        <taxon>Eukaryota</taxon>
        <taxon>Viridiplantae</taxon>
        <taxon>Streptophyta</taxon>
        <taxon>Embryophyta</taxon>
        <taxon>Tracheophyta</taxon>
        <taxon>Spermatophyta</taxon>
        <taxon>Magnoliopsida</taxon>
        <taxon>eudicotyledons</taxon>
        <taxon>Gunneridae</taxon>
        <taxon>Pentapetalae</taxon>
        <taxon>rosids</taxon>
        <taxon>malvids</taxon>
        <taxon>Brassicales</taxon>
        <taxon>Brassicaceae</taxon>
        <taxon>Brassiceae</taxon>
        <taxon>Brassica</taxon>
    </lineage>
</organism>
<proteinExistence type="predicted"/>
<dbReference type="PANTHER" id="PTHR47150">
    <property type="entry name" value="OS12G0169200 PROTEIN"/>
    <property type="match status" value="1"/>
</dbReference>
<keyword evidence="3" id="KW-1185">Reference proteome</keyword>
<dbReference type="HOGENOM" id="CLU_012390_5_3_1"/>
<name>A0A0D3CY25_BRAOL</name>
<sequence>MDSYPSSQTSKFVELLNSQQSISFGNYEDSVSLSSSQAPYLRNLGTEDGGETGTERRERRKWASVDDILLISSWLNTKIRRFLDKSSSLLCSESEGLWLRRETGCDEREASHCKQRLHRINDLVCKFCGAYEAATRERSSGQNENDVLKLAHEIFYTNHKKNFSLEHAWKELKNDQKWCELASAKKVGSSKKKCEDGADSSSSRATETVRPPGVKAVKAAGKKTVVEDNSLKKFKTMWTIKQHDLAMKERLSKMSLLDNLIAKKNLWLIIKKPSRRSSSMTCCLISLSFFYSRQRGLVMHVFNGSGKVRAWSIGSLVSIRMLAYGYALDAVDEYLQLGATTARLCVENFEEAIIKKIGDEYLRRPTPADLQRLLHIGELHGFPGMIGSIDCTLNDINVLDRSHVFDDIINGRAPQGPKAVLFAQRQEAVRKDVERVFGVLQARFAIVKNPALSWDKVKIGKIMRACIILHNMIVEDERDEYTQYDISDFQQGEGSWSSHVNPTYSTYIPTNIANQMGVRTIYRQAHQQLKGDLVEHIWLKFGSDQDNN</sequence>
<dbReference type="PANTHER" id="PTHR47150:SF5">
    <property type="entry name" value="OS07G0546750 PROTEIN"/>
    <property type="match status" value="1"/>
</dbReference>
<accession>A0A0D3CY25</accession>
<dbReference type="Proteomes" id="UP000032141">
    <property type="component" value="Chromosome C6"/>
</dbReference>
<reference evidence="2 3" key="1">
    <citation type="journal article" date="2014" name="Genome Biol.">
        <title>Transcriptome and methylome profiling reveals relics of genome dominance in the mesopolyploid Brassica oleracea.</title>
        <authorList>
            <person name="Parkin I.A."/>
            <person name="Koh C."/>
            <person name="Tang H."/>
            <person name="Robinson S.J."/>
            <person name="Kagale S."/>
            <person name="Clarke W.E."/>
            <person name="Town C.D."/>
            <person name="Nixon J."/>
            <person name="Krishnakumar V."/>
            <person name="Bidwell S.L."/>
            <person name="Denoeud F."/>
            <person name="Belcram H."/>
            <person name="Links M.G."/>
            <person name="Just J."/>
            <person name="Clarke C."/>
            <person name="Bender T."/>
            <person name="Huebert T."/>
            <person name="Mason A.S."/>
            <person name="Pires J.C."/>
            <person name="Barker G."/>
            <person name="Moore J."/>
            <person name="Walley P.G."/>
            <person name="Manoli S."/>
            <person name="Batley J."/>
            <person name="Edwards D."/>
            <person name="Nelson M.N."/>
            <person name="Wang X."/>
            <person name="Paterson A.H."/>
            <person name="King G."/>
            <person name="Bancroft I."/>
            <person name="Chalhoub B."/>
            <person name="Sharpe A.G."/>
        </authorList>
    </citation>
    <scope>NUCLEOTIDE SEQUENCE</scope>
    <source>
        <strain evidence="2 3">cv. TO1000</strain>
    </source>
</reference>
<dbReference type="InterPro" id="IPR006912">
    <property type="entry name" value="Harbinger_derived_prot"/>
</dbReference>
<dbReference type="EnsemblPlants" id="Bo6g098810.1">
    <property type="protein sequence ID" value="Bo6g098810.1"/>
    <property type="gene ID" value="Bo6g098810"/>
</dbReference>
<dbReference type="AlphaFoldDB" id="A0A0D3CY25"/>
<dbReference type="Gramene" id="Bo6g098810.1">
    <property type="protein sequence ID" value="Bo6g098810.1"/>
    <property type="gene ID" value="Bo6g098810"/>
</dbReference>
<reference evidence="2" key="2">
    <citation type="submission" date="2015-03" db="UniProtKB">
        <authorList>
            <consortium name="EnsemblPlants"/>
        </authorList>
    </citation>
    <scope>IDENTIFICATION</scope>
</reference>
<evidence type="ECO:0000256" key="1">
    <source>
        <dbReference type="SAM" id="MobiDB-lite"/>
    </source>
</evidence>
<dbReference type="Pfam" id="PF04827">
    <property type="entry name" value="Plant_tran"/>
    <property type="match status" value="2"/>
</dbReference>
<evidence type="ECO:0000313" key="2">
    <source>
        <dbReference type="EnsemblPlants" id="Bo6g098810.1"/>
    </source>
</evidence>
<protein>
    <recommendedName>
        <fullName evidence="4">No apical meristem-associated C-terminal domain-containing protein</fullName>
    </recommendedName>
</protein>